<dbReference type="PROSITE" id="PS50060">
    <property type="entry name" value="MAM_2"/>
    <property type="match status" value="1"/>
</dbReference>
<accession>A0A3M7P9I0</accession>
<proteinExistence type="predicted"/>
<dbReference type="InterPro" id="IPR051560">
    <property type="entry name" value="MAM_domain-containing"/>
</dbReference>
<keyword evidence="4" id="KW-1185">Reference proteome</keyword>
<feature type="domain" description="MAM" evidence="2">
    <location>
        <begin position="25"/>
        <end position="171"/>
    </location>
</feature>
<feature type="signal peptide" evidence="1">
    <location>
        <begin position="1"/>
        <end position="22"/>
    </location>
</feature>
<feature type="chain" id="PRO_5018141000" evidence="1">
    <location>
        <begin position="23"/>
        <end position="382"/>
    </location>
</feature>
<comment type="caution">
    <text evidence="3">The sequence shown here is derived from an EMBL/GenBank/DDBJ whole genome shotgun (WGS) entry which is preliminary data.</text>
</comment>
<sequence length="382" mass="43922">MDFSNFPNFFLMLLILFGSRSMFKFTCDFEKDLCNFQKNEFFVRYSGESPSVSSGPLSDRHKIDGSYILCNGKSLKKDSDQCIMEHSLENISEIHILEFWYHQYGSQIGTLSLVINSSINVWSSVGRQRIAWTFAKVYLPTYTNKVEFRANRSIHGRFSSDIGLDDISISSVNDINEEGNKKLSKLRGENFDKLGQLNGWHTNFKNYNWIQTDGSNINNMGPLSDFDSICNLFSCDAKLPHYLQIWISAIFFDSTHTLYKAVKIQTALAKKKIWAPLKFWLNLGFHIPNYFVRSYDGISSTKNICTIPYTFTSSHGLKEFYCKRIHELNESVCGLTLYPNISFDNSTGKCYRATVRLKIELESVQADTKPTKIFRNISRAAF</sequence>
<dbReference type="PANTHER" id="PTHR23282">
    <property type="entry name" value="APICAL ENDOSOMAL GLYCOPROTEIN PRECURSOR"/>
    <property type="match status" value="1"/>
</dbReference>
<gene>
    <name evidence="3" type="ORF">BpHYR1_052824</name>
</gene>
<evidence type="ECO:0000259" key="2">
    <source>
        <dbReference type="PROSITE" id="PS50060"/>
    </source>
</evidence>
<dbReference type="SMART" id="SM00137">
    <property type="entry name" value="MAM"/>
    <property type="match status" value="1"/>
</dbReference>
<dbReference type="Proteomes" id="UP000276133">
    <property type="component" value="Unassembled WGS sequence"/>
</dbReference>
<protein>
    <submittedName>
        <fullName evidence="3">MAM and LDL-receptor class A domain-containing 1-like</fullName>
    </submittedName>
</protein>
<keyword evidence="1" id="KW-0732">Signal</keyword>
<dbReference type="GO" id="GO:0016020">
    <property type="term" value="C:membrane"/>
    <property type="evidence" value="ECO:0007669"/>
    <property type="project" value="InterPro"/>
</dbReference>
<dbReference type="SUPFAM" id="SSF49899">
    <property type="entry name" value="Concanavalin A-like lectins/glucanases"/>
    <property type="match status" value="1"/>
</dbReference>
<dbReference type="PANTHER" id="PTHR23282:SF101">
    <property type="entry name" value="MAM DOMAIN-CONTAINING PROTEIN"/>
    <property type="match status" value="1"/>
</dbReference>
<dbReference type="AlphaFoldDB" id="A0A3M7P9I0"/>
<evidence type="ECO:0000313" key="3">
    <source>
        <dbReference type="EMBL" id="RMZ95741.1"/>
    </source>
</evidence>
<name>A0A3M7P9I0_BRAPC</name>
<evidence type="ECO:0000313" key="4">
    <source>
        <dbReference type="Proteomes" id="UP000276133"/>
    </source>
</evidence>
<reference evidence="3 4" key="1">
    <citation type="journal article" date="2018" name="Sci. Rep.">
        <title>Genomic signatures of local adaptation to the degree of environmental predictability in rotifers.</title>
        <authorList>
            <person name="Franch-Gras L."/>
            <person name="Hahn C."/>
            <person name="Garcia-Roger E.M."/>
            <person name="Carmona M.J."/>
            <person name="Serra M."/>
            <person name="Gomez A."/>
        </authorList>
    </citation>
    <scope>NUCLEOTIDE SEQUENCE [LARGE SCALE GENOMIC DNA]</scope>
    <source>
        <strain evidence="3">HYR1</strain>
    </source>
</reference>
<dbReference type="InterPro" id="IPR013320">
    <property type="entry name" value="ConA-like_dom_sf"/>
</dbReference>
<evidence type="ECO:0000256" key="1">
    <source>
        <dbReference type="SAM" id="SignalP"/>
    </source>
</evidence>
<dbReference type="EMBL" id="REGN01012344">
    <property type="protein sequence ID" value="RMZ95741.1"/>
    <property type="molecule type" value="Genomic_DNA"/>
</dbReference>
<organism evidence="3 4">
    <name type="scientific">Brachionus plicatilis</name>
    <name type="common">Marine rotifer</name>
    <name type="synonym">Brachionus muelleri</name>
    <dbReference type="NCBI Taxonomy" id="10195"/>
    <lineage>
        <taxon>Eukaryota</taxon>
        <taxon>Metazoa</taxon>
        <taxon>Spiralia</taxon>
        <taxon>Gnathifera</taxon>
        <taxon>Rotifera</taxon>
        <taxon>Eurotatoria</taxon>
        <taxon>Monogononta</taxon>
        <taxon>Pseudotrocha</taxon>
        <taxon>Ploima</taxon>
        <taxon>Brachionidae</taxon>
        <taxon>Brachionus</taxon>
    </lineage>
</organism>
<dbReference type="Pfam" id="PF00629">
    <property type="entry name" value="MAM"/>
    <property type="match status" value="1"/>
</dbReference>
<dbReference type="Gene3D" id="2.60.120.200">
    <property type="match status" value="1"/>
</dbReference>
<keyword evidence="3" id="KW-0675">Receptor</keyword>
<dbReference type="InterPro" id="IPR000998">
    <property type="entry name" value="MAM_dom"/>
</dbReference>